<gene>
    <name evidence="1" type="ORF">MJG53_013299</name>
</gene>
<evidence type="ECO:0000313" key="2">
    <source>
        <dbReference type="Proteomes" id="UP001057279"/>
    </source>
</evidence>
<organism evidence="1 2">
    <name type="scientific">Ovis ammon polii x Ovis aries</name>
    <dbReference type="NCBI Taxonomy" id="2918886"/>
    <lineage>
        <taxon>Eukaryota</taxon>
        <taxon>Metazoa</taxon>
        <taxon>Chordata</taxon>
        <taxon>Craniata</taxon>
        <taxon>Vertebrata</taxon>
        <taxon>Euteleostomi</taxon>
        <taxon>Mammalia</taxon>
        <taxon>Eutheria</taxon>
        <taxon>Laurasiatheria</taxon>
        <taxon>Artiodactyla</taxon>
        <taxon>Ruminantia</taxon>
        <taxon>Pecora</taxon>
        <taxon>Bovidae</taxon>
        <taxon>Caprinae</taxon>
        <taxon>Ovis</taxon>
    </lineage>
</organism>
<dbReference type="EMBL" id="CM043041">
    <property type="protein sequence ID" value="KAI4571193.1"/>
    <property type="molecule type" value="Genomic_DNA"/>
</dbReference>
<dbReference type="Proteomes" id="UP001057279">
    <property type="component" value="Linkage Group LG16"/>
</dbReference>
<accession>A0ACB9UIH3</accession>
<keyword evidence="2" id="KW-1185">Reference proteome</keyword>
<name>A0ACB9UIH3_9CETA</name>
<sequence length="636" mass="69897">MHHASILTPALGDFTASLPVTIYSVVTGQRPLTAAACKLYTAFLAIRFFTSIWLLVLISLDRCISVVHPVWSRSHCPLQRAAWLAVCVWLLAPVTCSPDLIFRDVEKQKGCEYCSFKFATRARNDSKAAEGRVVVTLIHILLGFLAPLVIIGTCAHLIRTRLRQEGCAHARRLKRLLLVLVFRHGDRAPLASYPTDPHKEVASTLWPRGLGQLTEEGVRQQLELGRFLRSRYEDFLSPEYRREEVYIRSTDFDRTLESAQANLAGLFPEAAPGRSEATWRPIPVHTVPVTEDKVRGLDWPGGRRDGERQDSDGEGRGLKDQARTRRGRAPVTLLSPLSLSLLQLLRFPTRSCPRYRELLREATEAAEYKTALEGWTDFLTRLENFTGLPLVGEPLRKAWKVLDTLICQQAHGLSLPSWASPDVLQTLAQISALDIGAHVGPPQAAEKAQLSGGILLDAILANFSRVQRLGLPLKMVMYSAGALGLYDGHTPPYAACLGFEFRRRLGDTDRDNADGHRPGFKVSGREGEDGPRYLLSPSRNVTVSLFYRNDSAGLPLTLRLPGCPAPCPLSRFRQLTAPARPPAHGIPCHGSHEPATPAATVVPLLAGAVAVLAALSMGLGLLAWRPGCLRAWGGPV</sequence>
<proteinExistence type="predicted"/>
<evidence type="ECO:0000313" key="1">
    <source>
        <dbReference type="EMBL" id="KAI4571193.1"/>
    </source>
</evidence>
<reference evidence="1" key="1">
    <citation type="submission" date="2022-03" db="EMBL/GenBank/DDBJ databases">
        <title>Genomic analyses of argali, domestic sheep and their hybrids provide insights into chromosomal evolution, heterosis and genetic basis of agronomic traits.</title>
        <authorList>
            <person name="Li M."/>
        </authorList>
    </citation>
    <scope>NUCLEOTIDE SEQUENCE</scope>
    <source>
        <strain evidence="1">F1 hybrid</strain>
    </source>
</reference>
<comment type="caution">
    <text evidence="1">The sequence shown here is derived from an EMBL/GenBank/DDBJ whole genome shotgun (WGS) entry which is preliminary data.</text>
</comment>
<protein>
    <submittedName>
        <fullName evidence="1">Uncharacterized protein</fullName>
    </submittedName>
</protein>